<dbReference type="AlphaFoldDB" id="A0A6G1ET66"/>
<evidence type="ECO:0000313" key="1">
    <source>
        <dbReference type="EMBL" id="KAF0927848.1"/>
    </source>
</evidence>
<sequence>MGYYDGMPPMVLVPPPFTFAAAAARSRMAVPAYEVMFGKPQRRSLFEDYFDQVGSIASGMIMLRPLADSHVDLTAKMKTTGDGEVQFRWQRDLDDPNTFMDLTLNTTKPVLQLRSCAYYPKYRIGAFGTFPLLKAHRDCPEEEYGVMGLRYGSENLSIGASLLPFPLSGQVPYGAWLVGRKGNLSAGIQYKPPAGESMHPMPFTDLKNWNYAISYGMGSTSPLSPSFNFSLELVRSRQLVASFYQHYVVQRRVWKFYFSLRSI</sequence>
<dbReference type="Proteomes" id="UP000479710">
    <property type="component" value="Unassembled WGS sequence"/>
</dbReference>
<organism evidence="1 2">
    <name type="scientific">Oryza meyeriana var. granulata</name>
    <dbReference type="NCBI Taxonomy" id="110450"/>
    <lineage>
        <taxon>Eukaryota</taxon>
        <taxon>Viridiplantae</taxon>
        <taxon>Streptophyta</taxon>
        <taxon>Embryophyta</taxon>
        <taxon>Tracheophyta</taxon>
        <taxon>Spermatophyta</taxon>
        <taxon>Magnoliopsida</taxon>
        <taxon>Liliopsida</taxon>
        <taxon>Poales</taxon>
        <taxon>Poaceae</taxon>
        <taxon>BOP clade</taxon>
        <taxon>Oryzoideae</taxon>
        <taxon>Oryzeae</taxon>
        <taxon>Oryzinae</taxon>
        <taxon>Oryza</taxon>
        <taxon>Oryza meyeriana</taxon>
    </lineage>
</organism>
<dbReference type="OrthoDB" id="439326at2759"/>
<name>A0A6G1ET66_9ORYZ</name>
<comment type="caution">
    <text evidence="1">The sequence shown here is derived from an EMBL/GenBank/DDBJ whole genome shotgun (WGS) entry which is preliminary data.</text>
</comment>
<protein>
    <recommendedName>
        <fullName evidence="3">Bacterial surface antigen (D15) domain-containing protein</fullName>
    </recommendedName>
</protein>
<proteinExistence type="predicted"/>
<keyword evidence="2" id="KW-1185">Reference proteome</keyword>
<accession>A0A6G1ET66</accession>
<evidence type="ECO:0008006" key="3">
    <source>
        <dbReference type="Google" id="ProtNLM"/>
    </source>
</evidence>
<dbReference type="PANTHER" id="PTHR35738:SF3">
    <property type="entry name" value="OS05G0577800 PROTEIN"/>
    <property type="match status" value="1"/>
</dbReference>
<dbReference type="EMBL" id="SPHZ02000003">
    <property type="protein sequence ID" value="KAF0927848.1"/>
    <property type="molecule type" value="Genomic_DNA"/>
</dbReference>
<reference evidence="1 2" key="1">
    <citation type="submission" date="2019-11" db="EMBL/GenBank/DDBJ databases">
        <title>Whole genome sequence of Oryza granulata.</title>
        <authorList>
            <person name="Li W."/>
        </authorList>
    </citation>
    <scope>NUCLEOTIDE SEQUENCE [LARGE SCALE GENOMIC DNA]</scope>
    <source>
        <strain evidence="2">cv. Menghai</strain>
        <tissue evidence="1">Leaf</tissue>
    </source>
</reference>
<gene>
    <name evidence="1" type="ORF">E2562_036590</name>
</gene>
<dbReference type="PANTHER" id="PTHR35738">
    <property type="entry name" value="OS05G0577800 PROTEIN"/>
    <property type="match status" value="1"/>
</dbReference>
<evidence type="ECO:0000313" key="2">
    <source>
        <dbReference type="Proteomes" id="UP000479710"/>
    </source>
</evidence>